<accession>A0A1V2TFX6</accession>
<reference evidence="1 2" key="1">
    <citation type="journal article" date="2016" name="Antonie Van Leeuwenhoek">
        <title>Nocardia donostiensis sp. nov., isolated from human respiratory specimens.</title>
        <authorList>
            <person name="Ercibengoa M."/>
            <person name="Bell M."/>
            <person name="Marimon J.M."/>
            <person name="Humrighouse B."/>
            <person name="Klenk H.P."/>
            <person name="Potter G."/>
            <person name="Perez-Trallero E."/>
        </authorList>
    </citation>
    <scope>NUCLEOTIDE SEQUENCE [LARGE SCALE GENOMIC DNA]</scope>
    <source>
        <strain evidence="1 2">X1655</strain>
    </source>
</reference>
<gene>
    <name evidence="1" type="ORF">B0T46_13460</name>
</gene>
<name>A0A1V2TFX6_9NOCA</name>
<organism evidence="1 2">
    <name type="scientific">Nocardia donostiensis</name>
    <dbReference type="NCBI Taxonomy" id="1538463"/>
    <lineage>
        <taxon>Bacteria</taxon>
        <taxon>Bacillati</taxon>
        <taxon>Actinomycetota</taxon>
        <taxon>Actinomycetes</taxon>
        <taxon>Mycobacteriales</taxon>
        <taxon>Nocardiaceae</taxon>
        <taxon>Nocardia</taxon>
    </lineage>
</organism>
<evidence type="ECO:0000313" key="2">
    <source>
        <dbReference type="Proteomes" id="UP000188836"/>
    </source>
</evidence>
<keyword evidence="2" id="KW-1185">Reference proteome</keyword>
<dbReference type="Proteomes" id="UP000188836">
    <property type="component" value="Unassembled WGS sequence"/>
</dbReference>
<comment type="caution">
    <text evidence="1">The sequence shown here is derived from an EMBL/GenBank/DDBJ whole genome shotgun (WGS) entry which is preliminary data.</text>
</comment>
<protein>
    <submittedName>
        <fullName evidence="1">Uncharacterized protein</fullName>
    </submittedName>
</protein>
<sequence>MRLAVSRTVVTAELLRRGLAVLGDAAGSPLVVPLPTVDAERRAVAAGRAAGVLLDGLARHHSGRQRVCGIALGYAALPESELTTAARIAGECLSHP</sequence>
<proteinExistence type="predicted"/>
<evidence type="ECO:0000313" key="1">
    <source>
        <dbReference type="EMBL" id="ONM48373.1"/>
    </source>
</evidence>
<dbReference type="EMBL" id="MUMY01000010">
    <property type="protein sequence ID" value="ONM48373.1"/>
    <property type="molecule type" value="Genomic_DNA"/>
</dbReference>
<dbReference type="STRING" id="1538463.B0T36_23990"/>
<dbReference type="AlphaFoldDB" id="A0A1V2TFX6"/>